<evidence type="ECO:0000259" key="1">
    <source>
        <dbReference type="Pfam" id="PF12680"/>
    </source>
</evidence>
<proteinExistence type="predicted"/>
<dbReference type="Proteomes" id="UP000550714">
    <property type="component" value="Unassembled WGS sequence"/>
</dbReference>
<dbReference type="EMBL" id="JACHWU010000001">
    <property type="protein sequence ID" value="MBB3050657.1"/>
    <property type="molecule type" value="Genomic_DNA"/>
</dbReference>
<dbReference type="Gene3D" id="3.10.450.50">
    <property type="match status" value="1"/>
</dbReference>
<dbReference type="InterPro" id="IPR037401">
    <property type="entry name" value="SnoaL-like"/>
</dbReference>
<comment type="caution">
    <text evidence="2">The sequence shown here is derived from an EMBL/GenBank/DDBJ whole genome shotgun (WGS) entry which is preliminary data.</text>
</comment>
<evidence type="ECO:0000313" key="2">
    <source>
        <dbReference type="EMBL" id="MBB3050657.1"/>
    </source>
</evidence>
<name>A0A839S1Q0_9PSEU</name>
<dbReference type="SUPFAM" id="SSF54427">
    <property type="entry name" value="NTF2-like"/>
    <property type="match status" value="1"/>
</dbReference>
<gene>
    <name evidence="2" type="ORF">FHS23_001652</name>
</gene>
<dbReference type="Pfam" id="PF12680">
    <property type="entry name" value="SnoaL_2"/>
    <property type="match status" value="1"/>
</dbReference>
<protein>
    <recommendedName>
        <fullName evidence="1">SnoaL-like domain-containing protein</fullName>
    </recommendedName>
</protein>
<dbReference type="InterPro" id="IPR032710">
    <property type="entry name" value="NTF2-like_dom_sf"/>
</dbReference>
<keyword evidence="3" id="KW-1185">Reference proteome</keyword>
<feature type="domain" description="SnoaL-like" evidence="1">
    <location>
        <begin position="22"/>
        <end position="111"/>
    </location>
</feature>
<accession>A0A839S1Q0</accession>
<evidence type="ECO:0000313" key="3">
    <source>
        <dbReference type="Proteomes" id="UP000550714"/>
    </source>
</evidence>
<dbReference type="RefSeq" id="WP_183650297.1">
    <property type="nucleotide sequence ID" value="NZ_JACHWU010000001.1"/>
</dbReference>
<sequence length="126" mass="13117">MAVAITGTDACGNSPKNVFLARFEEQVALGDVEALAEVLAPDCVLEIVAADGVRTVEGRDAVAAALPGIVPDGLTAAHVEAAVTHGKAAAAWGSWTHPGGAVQWSHVLWFRTLKAQDFDRIRVFGA</sequence>
<reference evidence="2 3" key="1">
    <citation type="submission" date="2020-08" db="EMBL/GenBank/DDBJ databases">
        <title>Genomic Encyclopedia of Type Strains, Phase III (KMG-III): the genomes of soil and plant-associated and newly described type strains.</title>
        <authorList>
            <person name="Whitman W."/>
        </authorList>
    </citation>
    <scope>NUCLEOTIDE SEQUENCE [LARGE SCALE GENOMIC DNA]</scope>
    <source>
        <strain evidence="2 3">CECT 8577</strain>
    </source>
</reference>
<organism evidence="2 3">
    <name type="scientific">Prauserella isguenensis</name>
    <dbReference type="NCBI Taxonomy" id="1470180"/>
    <lineage>
        <taxon>Bacteria</taxon>
        <taxon>Bacillati</taxon>
        <taxon>Actinomycetota</taxon>
        <taxon>Actinomycetes</taxon>
        <taxon>Pseudonocardiales</taxon>
        <taxon>Pseudonocardiaceae</taxon>
        <taxon>Prauserella</taxon>
    </lineage>
</organism>
<dbReference type="AlphaFoldDB" id="A0A839S1Q0"/>